<evidence type="ECO:0000313" key="3">
    <source>
        <dbReference type="EMBL" id="RZU60515.1"/>
    </source>
</evidence>
<feature type="region of interest" description="Disordered" evidence="1">
    <location>
        <begin position="24"/>
        <end position="49"/>
    </location>
</feature>
<organism evidence="3 4">
    <name type="scientific">Zhihengliuella halotolerans</name>
    <dbReference type="NCBI Taxonomy" id="370736"/>
    <lineage>
        <taxon>Bacteria</taxon>
        <taxon>Bacillati</taxon>
        <taxon>Actinomycetota</taxon>
        <taxon>Actinomycetes</taxon>
        <taxon>Micrococcales</taxon>
        <taxon>Micrococcaceae</taxon>
        <taxon>Zhihengliuella</taxon>
    </lineage>
</organism>
<name>A0A4Q8AAF6_9MICC</name>
<dbReference type="EMBL" id="SHLA01000001">
    <property type="protein sequence ID" value="RZU60515.1"/>
    <property type="molecule type" value="Genomic_DNA"/>
</dbReference>
<keyword evidence="2" id="KW-0732">Signal</keyword>
<sequence length="181" mass="18908">MKIRQLVTLAAAAAAALLLASCAGPDSSSADGPDRDTPSGSPGCTAESLPIEFGEPIDDAPDSPRRFDFGPATAECHLSELAEFAFLDADEAVIGSPSAFNGDAGLVAATVESDQRVSIELSMRAADDVEAESCDPVVPVYLGHRFPDDAEYSLMELGGDGWKACASEDQELLEVGPYRIQ</sequence>
<evidence type="ECO:0000313" key="4">
    <source>
        <dbReference type="Proteomes" id="UP000292685"/>
    </source>
</evidence>
<feature type="chain" id="PRO_5021022459" evidence="2">
    <location>
        <begin position="31"/>
        <end position="181"/>
    </location>
</feature>
<dbReference type="AlphaFoldDB" id="A0A4Q8AAF6"/>
<dbReference type="PROSITE" id="PS51257">
    <property type="entry name" value="PROKAR_LIPOPROTEIN"/>
    <property type="match status" value="1"/>
</dbReference>
<protein>
    <submittedName>
        <fullName evidence="3">Uncharacterized protein</fullName>
    </submittedName>
</protein>
<keyword evidence="4" id="KW-1185">Reference proteome</keyword>
<evidence type="ECO:0000256" key="1">
    <source>
        <dbReference type="SAM" id="MobiDB-lite"/>
    </source>
</evidence>
<reference evidence="3 4" key="1">
    <citation type="submission" date="2019-02" db="EMBL/GenBank/DDBJ databases">
        <title>Sequencing the genomes of 1000 actinobacteria strains.</title>
        <authorList>
            <person name="Klenk H.-P."/>
        </authorList>
    </citation>
    <scope>NUCLEOTIDE SEQUENCE [LARGE SCALE GENOMIC DNA]</scope>
    <source>
        <strain evidence="3 4">DSM 17364</strain>
    </source>
</reference>
<dbReference type="RefSeq" id="WP_130448533.1">
    <property type="nucleotide sequence ID" value="NZ_SHLA01000001.1"/>
</dbReference>
<feature type="signal peptide" evidence="2">
    <location>
        <begin position="1"/>
        <end position="30"/>
    </location>
</feature>
<proteinExistence type="predicted"/>
<accession>A0A4Q8AAF6</accession>
<gene>
    <name evidence="3" type="ORF">EV380_0046</name>
</gene>
<dbReference type="Proteomes" id="UP000292685">
    <property type="component" value="Unassembled WGS sequence"/>
</dbReference>
<evidence type="ECO:0000256" key="2">
    <source>
        <dbReference type="SAM" id="SignalP"/>
    </source>
</evidence>
<comment type="caution">
    <text evidence="3">The sequence shown here is derived from an EMBL/GenBank/DDBJ whole genome shotgun (WGS) entry which is preliminary data.</text>
</comment>